<evidence type="ECO:0000313" key="4">
    <source>
        <dbReference type="Proteomes" id="UP001217089"/>
    </source>
</evidence>
<keyword evidence="1" id="KW-0175">Coiled coil</keyword>
<feature type="coiled-coil region" evidence="1">
    <location>
        <begin position="12"/>
        <end position="179"/>
    </location>
</feature>
<comment type="caution">
    <text evidence="3">The sequence shown here is derived from an EMBL/GenBank/DDBJ whole genome shotgun (WGS) entry which is preliminary data.</text>
</comment>
<dbReference type="Proteomes" id="UP001217089">
    <property type="component" value="Unassembled WGS sequence"/>
</dbReference>
<evidence type="ECO:0000313" key="3">
    <source>
        <dbReference type="EMBL" id="KAJ8297679.1"/>
    </source>
</evidence>
<name>A0ABQ9DWN5_TEGGR</name>
<reference evidence="3 4" key="1">
    <citation type="submission" date="2022-12" db="EMBL/GenBank/DDBJ databases">
        <title>Chromosome-level genome of Tegillarca granosa.</title>
        <authorList>
            <person name="Kim J."/>
        </authorList>
    </citation>
    <scope>NUCLEOTIDE SEQUENCE [LARGE SCALE GENOMIC DNA]</scope>
    <source>
        <strain evidence="3">Teg-2019</strain>
        <tissue evidence="3">Adductor muscle</tissue>
    </source>
</reference>
<dbReference type="InterPro" id="IPR031981">
    <property type="entry name" value="MIEAP_C"/>
</dbReference>
<evidence type="ECO:0000259" key="2">
    <source>
        <dbReference type="Pfam" id="PF16026"/>
    </source>
</evidence>
<keyword evidence="4" id="KW-1185">Reference proteome</keyword>
<protein>
    <recommendedName>
        <fullName evidence="2">Mitochondria-eating protein C-terminal domain-containing protein</fullName>
    </recommendedName>
</protein>
<accession>A0ABQ9DWN5</accession>
<gene>
    <name evidence="3" type="ORF">KUTeg_024210</name>
</gene>
<feature type="domain" description="Mitochondria-eating protein C-terminal" evidence="2">
    <location>
        <begin position="391"/>
        <end position="465"/>
    </location>
</feature>
<proteinExistence type="predicted"/>
<organism evidence="3 4">
    <name type="scientific">Tegillarca granosa</name>
    <name type="common">Malaysian cockle</name>
    <name type="synonym">Anadara granosa</name>
    <dbReference type="NCBI Taxonomy" id="220873"/>
    <lineage>
        <taxon>Eukaryota</taxon>
        <taxon>Metazoa</taxon>
        <taxon>Spiralia</taxon>
        <taxon>Lophotrochozoa</taxon>
        <taxon>Mollusca</taxon>
        <taxon>Bivalvia</taxon>
        <taxon>Autobranchia</taxon>
        <taxon>Pteriomorphia</taxon>
        <taxon>Arcoida</taxon>
        <taxon>Arcoidea</taxon>
        <taxon>Arcidae</taxon>
        <taxon>Tegillarca</taxon>
    </lineage>
</organism>
<dbReference type="EMBL" id="JARBDR010000923">
    <property type="protein sequence ID" value="KAJ8297679.1"/>
    <property type="molecule type" value="Genomic_DNA"/>
</dbReference>
<dbReference type="Pfam" id="PF16026">
    <property type="entry name" value="MIEAP"/>
    <property type="match status" value="1"/>
</dbReference>
<evidence type="ECO:0000256" key="1">
    <source>
        <dbReference type="SAM" id="Coils"/>
    </source>
</evidence>
<sequence>MRQTIQKQISQIETYDSEKTKMEGVIEHLQRQVEEKVRECELYRSKHEQSDSSKQLVQQQIIDLNHQLKHKEMEIKRKDADYDSLLKETKSLRKANDDTQRQIEQFQIHLKSNDQRLQESENNSKIYHDYRERFLKERNEDKKLIKNMESTIAELKNECSKLRNQVIDLKKLKEDLLTRLSKPAGAKLTQGNADITDLGDENRPTKLAEKFSELYDNEWKDALEELISLTSSDVKAIEINLEIVSSAYRFCCSLSQMHADELMHSLQYLPQFSDETVSEQALKEDKDKGATIPQHIQKDIEDIRKSLAPQMIEVVEERFCAVAAKIIQRYVQNSKQKDSDSDSRKRYGRQVLDDKNYQEQHVDGARGFVDKESFESSSSIDELFLLFDKTPFTKQFARRCAHLCWLMRIRDPKIHMVYDLESKKDDFNNEMFRYYTRTGKHMDYLVWPALFLYENGPLLSKGVAQALLRA</sequence>